<accession>A0A9Q3H7T3</accession>
<dbReference type="AlphaFoldDB" id="A0A9Q3H7T3"/>
<feature type="compositionally biased region" description="Polar residues" evidence="1">
    <location>
        <begin position="77"/>
        <end position="93"/>
    </location>
</feature>
<sequence length="93" mass="10876">MQSQPKGLQQCIEEQIVPDPCRSVEKLHELLPYCEKIPGPSQNLQVTQWMESIYAKEKHDTLNRRMEEKNLPPPKQMQKTAQVASRSNYNVKR</sequence>
<gene>
    <name evidence="2" type="ORF">O181_034918</name>
</gene>
<keyword evidence="3" id="KW-1185">Reference proteome</keyword>
<feature type="region of interest" description="Disordered" evidence="1">
    <location>
        <begin position="68"/>
        <end position="93"/>
    </location>
</feature>
<dbReference type="EMBL" id="AVOT02012968">
    <property type="protein sequence ID" value="MBW0495203.1"/>
    <property type="molecule type" value="Genomic_DNA"/>
</dbReference>
<organism evidence="2 3">
    <name type="scientific">Austropuccinia psidii MF-1</name>
    <dbReference type="NCBI Taxonomy" id="1389203"/>
    <lineage>
        <taxon>Eukaryota</taxon>
        <taxon>Fungi</taxon>
        <taxon>Dikarya</taxon>
        <taxon>Basidiomycota</taxon>
        <taxon>Pucciniomycotina</taxon>
        <taxon>Pucciniomycetes</taxon>
        <taxon>Pucciniales</taxon>
        <taxon>Sphaerophragmiaceae</taxon>
        <taxon>Austropuccinia</taxon>
    </lineage>
</organism>
<evidence type="ECO:0000313" key="2">
    <source>
        <dbReference type="EMBL" id="MBW0495203.1"/>
    </source>
</evidence>
<protein>
    <submittedName>
        <fullName evidence="2">Uncharacterized protein</fullName>
    </submittedName>
</protein>
<dbReference type="Proteomes" id="UP000765509">
    <property type="component" value="Unassembled WGS sequence"/>
</dbReference>
<comment type="caution">
    <text evidence="2">The sequence shown here is derived from an EMBL/GenBank/DDBJ whole genome shotgun (WGS) entry which is preliminary data.</text>
</comment>
<evidence type="ECO:0000256" key="1">
    <source>
        <dbReference type="SAM" id="MobiDB-lite"/>
    </source>
</evidence>
<evidence type="ECO:0000313" key="3">
    <source>
        <dbReference type="Proteomes" id="UP000765509"/>
    </source>
</evidence>
<proteinExistence type="predicted"/>
<reference evidence="2" key="1">
    <citation type="submission" date="2021-03" db="EMBL/GenBank/DDBJ databases">
        <title>Draft genome sequence of rust myrtle Austropuccinia psidii MF-1, a brazilian biotype.</title>
        <authorList>
            <person name="Quecine M.C."/>
            <person name="Pachon D.M.R."/>
            <person name="Bonatelli M.L."/>
            <person name="Correr F.H."/>
            <person name="Franceschini L.M."/>
            <person name="Leite T.F."/>
            <person name="Margarido G.R.A."/>
            <person name="Almeida C.A."/>
            <person name="Ferrarezi J.A."/>
            <person name="Labate C.A."/>
        </authorList>
    </citation>
    <scope>NUCLEOTIDE SEQUENCE</scope>
    <source>
        <strain evidence="2">MF-1</strain>
    </source>
</reference>
<name>A0A9Q3H7T3_9BASI</name>